<dbReference type="AlphaFoldDB" id="A0A1B9HUE2"/>
<reference evidence="2" key="3">
    <citation type="submission" date="2016-07" db="EMBL/GenBank/DDBJ databases">
        <title>Evolution of pathogenesis and genome organization in the Tremellales.</title>
        <authorList>
            <person name="Cuomo C."/>
            <person name="Litvintseva A."/>
            <person name="Heitman J."/>
            <person name="Chen Y."/>
            <person name="Sun S."/>
            <person name="Springer D."/>
            <person name="Dromer F."/>
            <person name="Young S."/>
            <person name="Zeng Q."/>
            <person name="Chapman S."/>
            <person name="Gujja S."/>
            <person name="Saif S."/>
            <person name="Birren B."/>
        </authorList>
    </citation>
    <scope>NUCLEOTIDE SEQUENCE</scope>
    <source>
        <strain evidence="2">CBS 10737</strain>
    </source>
</reference>
<dbReference type="GO" id="GO:0070860">
    <property type="term" value="C:RNA polymerase I core factor complex"/>
    <property type="evidence" value="ECO:0007669"/>
    <property type="project" value="TreeGrafter"/>
</dbReference>
<dbReference type="KEGG" id="kpin:30175636"/>
<dbReference type="GeneID" id="30175636"/>
<name>A0A1B9HUE2_9TREE</name>
<dbReference type="EMBL" id="CP144527">
    <property type="protein sequence ID" value="WWC72500.1"/>
    <property type="molecule type" value="Genomic_DNA"/>
</dbReference>
<accession>A0A1B9HUE2</accession>
<gene>
    <name evidence="2" type="ORF">I206_07267</name>
    <name evidence="3" type="ORF">I206_106462</name>
</gene>
<evidence type="ECO:0000256" key="1">
    <source>
        <dbReference type="SAM" id="MobiDB-lite"/>
    </source>
</evidence>
<feature type="region of interest" description="Disordered" evidence="1">
    <location>
        <begin position="235"/>
        <end position="322"/>
    </location>
</feature>
<dbReference type="InterPro" id="IPR007224">
    <property type="entry name" value="TIF_Rrn11"/>
</dbReference>
<feature type="region of interest" description="Disordered" evidence="1">
    <location>
        <begin position="180"/>
        <end position="199"/>
    </location>
</feature>
<sequence>MPYNSQFNIQPNDDKAFDQPSIRKKWIQNLINLLHTCLLNGEITRAKRAWSILVRCREVNWKSRWYWGLLILSHDISFTLNEVNEATQPIAFSQNYGDKSKDIERWLNSLRVFAKEEDKPSLLHALILHLIKSGQYRQAYDQLETWLSSYPYLLSGPLHTYAGLLSFYLAQPPSARIENQISNDDRSSSTSPSPSFAQQVDIGGLRQARGWFAKALEIDETDQIAIQFISIIDNPSQGKHYSEDESDLEDSKNHPSSDSDSELDEKLEEYDSSDSDLEIENVDYKESDEELISDEQEKADNSDHQSISGQSWSDDYSDSYGN</sequence>
<dbReference type="GO" id="GO:0001164">
    <property type="term" value="F:RNA polymerase I core promoter sequence-specific DNA binding"/>
    <property type="evidence" value="ECO:0007669"/>
    <property type="project" value="InterPro"/>
</dbReference>
<dbReference type="RefSeq" id="XP_019008099.1">
    <property type="nucleotide sequence ID" value="XM_019158961.1"/>
</dbReference>
<dbReference type="OrthoDB" id="2159786at2759"/>
<reference evidence="3" key="2">
    <citation type="submission" date="2013-07" db="EMBL/GenBank/DDBJ databases">
        <authorList>
            <consortium name="The Broad Institute Genome Sequencing Platform"/>
            <person name="Cuomo C."/>
            <person name="Litvintseva A."/>
            <person name="Chen Y."/>
            <person name="Heitman J."/>
            <person name="Sun S."/>
            <person name="Springer D."/>
            <person name="Dromer F."/>
            <person name="Young S.K."/>
            <person name="Zeng Q."/>
            <person name="Gargeya S."/>
            <person name="Fitzgerald M."/>
            <person name="Abouelleil A."/>
            <person name="Alvarado L."/>
            <person name="Berlin A.M."/>
            <person name="Chapman S.B."/>
            <person name="Dewar J."/>
            <person name="Goldberg J."/>
            <person name="Griggs A."/>
            <person name="Gujja S."/>
            <person name="Hansen M."/>
            <person name="Howarth C."/>
            <person name="Imamovic A."/>
            <person name="Larimer J."/>
            <person name="McCowan C."/>
            <person name="Murphy C."/>
            <person name="Pearson M."/>
            <person name="Priest M."/>
            <person name="Roberts A."/>
            <person name="Saif S."/>
            <person name="Shea T."/>
            <person name="Sykes S."/>
            <person name="Wortman J."/>
            <person name="Nusbaum C."/>
            <person name="Birren B."/>
        </authorList>
    </citation>
    <scope>NUCLEOTIDE SEQUENCE</scope>
    <source>
        <strain evidence="3">CBS 10737</strain>
    </source>
</reference>
<protein>
    <submittedName>
        <fullName evidence="2">Uncharacterized protein</fullName>
    </submittedName>
</protein>
<dbReference type="GO" id="GO:0042790">
    <property type="term" value="P:nucleolar large rRNA transcription by RNA polymerase I"/>
    <property type="evidence" value="ECO:0007669"/>
    <property type="project" value="TreeGrafter"/>
</dbReference>
<reference evidence="3" key="4">
    <citation type="submission" date="2024-02" db="EMBL/GenBank/DDBJ databases">
        <title>Comparative genomics of Cryptococcus and Kwoniella reveals pathogenesis evolution and contrasting modes of karyotype evolution via chromosome fusion or intercentromeric recombination.</title>
        <authorList>
            <person name="Coelho M.A."/>
            <person name="David-Palma M."/>
            <person name="Shea T."/>
            <person name="Bowers K."/>
            <person name="McGinley-Smith S."/>
            <person name="Mohammad A.W."/>
            <person name="Gnirke A."/>
            <person name="Yurkov A.M."/>
            <person name="Nowrousian M."/>
            <person name="Sun S."/>
            <person name="Cuomo C.A."/>
            <person name="Heitman J."/>
        </authorList>
    </citation>
    <scope>NUCLEOTIDE SEQUENCE</scope>
    <source>
        <strain evidence="3">CBS 10737</strain>
    </source>
</reference>
<dbReference type="EMBL" id="KI894015">
    <property type="protein sequence ID" value="OCF46880.1"/>
    <property type="molecule type" value="Genomic_DNA"/>
</dbReference>
<dbReference type="STRING" id="1296096.A0A1B9HUE2"/>
<evidence type="ECO:0000313" key="3">
    <source>
        <dbReference type="EMBL" id="WWC72500.1"/>
    </source>
</evidence>
<keyword evidence="4" id="KW-1185">Reference proteome</keyword>
<dbReference type="GO" id="GO:0001181">
    <property type="term" value="F:RNA polymerase I general transcription initiation factor activity"/>
    <property type="evidence" value="ECO:0007669"/>
    <property type="project" value="InterPro"/>
</dbReference>
<dbReference type="InterPro" id="IPR053029">
    <property type="entry name" value="RNA_pol_I-specific_init_factor"/>
</dbReference>
<feature type="compositionally biased region" description="Acidic residues" evidence="1">
    <location>
        <begin position="259"/>
        <end position="294"/>
    </location>
</feature>
<dbReference type="PANTHER" id="PTHR28244:SF1">
    <property type="entry name" value="RNA POLYMERASE I-SPECIFIC TRANSCRIPTION INITIATION FACTOR RRN11"/>
    <property type="match status" value="1"/>
</dbReference>
<evidence type="ECO:0000313" key="2">
    <source>
        <dbReference type="EMBL" id="OCF46880.1"/>
    </source>
</evidence>
<organism evidence="2">
    <name type="scientific">Kwoniella pini CBS 10737</name>
    <dbReference type="NCBI Taxonomy" id="1296096"/>
    <lineage>
        <taxon>Eukaryota</taxon>
        <taxon>Fungi</taxon>
        <taxon>Dikarya</taxon>
        <taxon>Basidiomycota</taxon>
        <taxon>Agaricomycotina</taxon>
        <taxon>Tremellomycetes</taxon>
        <taxon>Tremellales</taxon>
        <taxon>Cryptococcaceae</taxon>
        <taxon>Kwoniella</taxon>
    </lineage>
</organism>
<feature type="compositionally biased region" description="Polar residues" evidence="1">
    <location>
        <begin position="304"/>
        <end position="322"/>
    </location>
</feature>
<dbReference type="Proteomes" id="UP000094020">
    <property type="component" value="Chromosome 9"/>
</dbReference>
<dbReference type="GO" id="GO:0017025">
    <property type="term" value="F:TBP-class protein binding"/>
    <property type="evidence" value="ECO:0007669"/>
    <property type="project" value="TreeGrafter"/>
</dbReference>
<reference evidence="2" key="1">
    <citation type="submission" date="2013-07" db="EMBL/GenBank/DDBJ databases">
        <title>The Genome Sequence of Cryptococcus pinus CBS10737.</title>
        <authorList>
            <consortium name="The Broad Institute Genome Sequencing Platform"/>
            <person name="Cuomo C."/>
            <person name="Litvintseva A."/>
            <person name="Chen Y."/>
            <person name="Heitman J."/>
            <person name="Sun S."/>
            <person name="Springer D."/>
            <person name="Dromer F."/>
            <person name="Young S.K."/>
            <person name="Zeng Q."/>
            <person name="Gargeya S."/>
            <person name="Fitzgerald M."/>
            <person name="Abouelleil A."/>
            <person name="Alvarado L."/>
            <person name="Berlin A.M."/>
            <person name="Chapman S.B."/>
            <person name="Dewar J."/>
            <person name="Goldberg J."/>
            <person name="Griggs A."/>
            <person name="Gujja S."/>
            <person name="Hansen M."/>
            <person name="Howarth C."/>
            <person name="Imamovic A."/>
            <person name="Larimer J."/>
            <person name="McCowan C."/>
            <person name="Murphy C."/>
            <person name="Pearson M."/>
            <person name="Priest M."/>
            <person name="Roberts A."/>
            <person name="Saif S."/>
            <person name="Shea T."/>
            <person name="Sykes S."/>
            <person name="Wortman J."/>
            <person name="Nusbaum C."/>
            <person name="Birren B."/>
        </authorList>
    </citation>
    <scope>NUCLEOTIDE SEQUENCE [LARGE SCALE GENOMIC DNA]</scope>
    <source>
        <strain evidence="2">CBS 10737</strain>
    </source>
</reference>
<dbReference type="Pfam" id="PF04090">
    <property type="entry name" value="Rrn11"/>
    <property type="match status" value="1"/>
</dbReference>
<proteinExistence type="predicted"/>
<evidence type="ECO:0000313" key="4">
    <source>
        <dbReference type="Proteomes" id="UP000094020"/>
    </source>
</evidence>
<dbReference type="PANTHER" id="PTHR28244">
    <property type="entry name" value="RNA POLYMERASE I-SPECIFIC TRANSCRIPTION INITIATION FACTOR RRN11"/>
    <property type="match status" value="1"/>
</dbReference>